<proteinExistence type="predicted"/>
<reference evidence="3" key="1">
    <citation type="journal article" date="2019" name="Int. J. Syst. Evol. Microbiol.">
        <title>The Global Catalogue of Microorganisms (GCM) 10K type strain sequencing project: providing services to taxonomists for standard genome sequencing and annotation.</title>
        <authorList>
            <consortium name="The Broad Institute Genomics Platform"/>
            <consortium name="The Broad Institute Genome Sequencing Center for Infectious Disease"/>
            <person name="Wu L."/>
            <person name="Ma J."/>
        </authorList>
    </citation>
    <scope>NUCLEOTIDE SEQUENCE [LARGE SCALE GENOMIC DNA]</scope>
    <source>
        <strain evidence="3">TBRC 5832</strain>
    </source>
</reference>
<evidence type="ECO:0008006" key="4">
    <source>
        <dbReference type="Google" id="ProtNLM"/>
    </source>
</evidence>
<keyword evidence="3" id="KW-1185">Reference proteome</keyword>
<gene>
    <name evidence="2" type="ORF">ACFO0C_19125</name>
</gene>
<dbReference type="Gene3D" id="2.60.40.2700">
    <property type="match status" value="1"/>
</dbReference>
<accession>A0ABV8ISW7</accession>
<evidence type="ECO:0000313" key="2">
    <source>
        <dbReference type="EMBL" id="MFC4067054.1"/>
    </source>
</evidence>
<evidence type="ECO:0000313" key="3">
    <source>
        <dbReference type="Proteomes" id="UP001595867"/>
    </source>
</evidence>
<dbReference type="Proteomes" id="UP001595867">
    <property type="component" value="Unassembled WGS sequence"/>
</dbReference>
<dbReference type="RefSeq" id="WP_378068009.1">
    <property type="nucleotide sequence ID" value="NZ_JBHSBL010000017.1"/>
</dbReference>
<protein>
    <recommendedName>
        <fullName evidence="4">Ig-like domain-containing protein</fullName>
    </recommendedName>
</protein>
<organism evidence="2 3">
    <name type="scientific">Actinoplanes subglobosus</name>
    <dbReference type="NCBI Taxonomy" id="1547892"/>
    <lineage>
        <taxon>Bacteria</taxon>
        <taxon>Bacillati</taxon>
        <taxon>Actinomycetota</taxon>
        <taxon>Actinomycetes</taxon>
        <taxon>Micromonosporales</taxon>
        <taxon>Micromonosporaceae</taxon>
        <taxon>Actinoplanes</taxon>
    </lineage>
</organism>
<feature type="chain" id="PRO_5046831195" description="Ig-like domain-containing protein" evidence="1">
    <location>
        <begin position="24"/>
        <end position="828"/>
    </location>
</feature>
<feature type="signal peptide" evidence="1">
    <location>
        <begin position="1"/>
        <end position="23"/>
    </location>
</feature>
<dbReference type="EMBL" id="JBHSBL010000017">
    <property type="protein sequence ID" value="MFC4067054.1"/>
    <property type="molecule type" value="Genomic_DNA"/>
</dbReference>
<comment type="caution">
    <text evidence="2">The sequence shown here is derived from an EMBL/GenBank/DDBJ whole genome shotgun (WGS) entry which is preliminary data.</text>
</comment>
<name>A0ABV8ISW7_9ACTN</name>
<sequence length="828" mass="86218">MIAAGMAVVVAVPSFLLTRDADAATAAPARMPVAAADCTAVGLTGFDQPSAGSLEEGSCRTFTVARYQAYLARASDADNRTLASAVYSSSGNLACAVIWCDLGAGTYHLVADPGEPETHTAPFRATVVDLFGTGCGSTAAQGFSTPYRGTFAGQGQVSCQALRETSGRYQATLPPTANQPLVQLVQPQNARMCGSTPVTSVYGCAITIPQETRMIVVSEDPRDSGEYQVALQRTTGPTECADLAAGVPGAPGSVTAALSGTDFVTCLDLPRGGSESQEILTLDRIEGDGTASLSVYDSLGNLACQDANATAYQQIGCRLGNDRHLVVVRSATGSGTYRISQVTGISANCATPSSVAFGGAATAGSVGGSGDLRCYRVPANTWVNLSSAGTAPAVRWFDNEGGLHTCSAVPCLVRSTEAVVTSAQPATYEVDTWAVGFYYDAPADCGQITDSTAYGFGPLTGTFTADDRAHCLSVPVGFDDDFTVTTQNAVPWVINADGSVVECAAAGDSWTCSPTPQQVNSRRALFAFVAESTGPYRVQADCATLLCDEVNYWIANSPTTEGRYTVTTGATATLAIAGAGLHQQDTVWLSQGGTKVAPIVIRSVNAARNLYTADIDFTTVAPGDYDIVGTSYSEPNRTFTAANQIVVQAPQLAVTTKPVIIGQAITGNKLTINAGVWSPAVDWYGYQWFANGVAIQGAVGGSYTVPLSMLGKRLTVTLTGHRAGHRDNTATSAAVTVVRGPAPKATTRPKITGTVKALKTVRASVGVWSPKATAYRYEWRVNGTLVATTTSLKLKKAWAGKKLVLTVIAKRSGHYDGRATSVTVKIKK</sequence>
<evidence type="ECO:0000256" key="1">
    <source>
        <dbReference type="SAM" id="SignalP"/>
    </source>
</evidence>
<keyword evidence="1" id="KW-0732">Signal</keyword>